<protein>
    <submittedName>
        <fullName evidence="1">Uncharacterized protein</fullName>
    </submittedName>
</protein>
<dbReference type="KEGG" id="rsi:Runsl_1767"/>
<evidence type="ECO:0000313" key="1">
    <source>
        <dbReference type="EMBL" id="AEI48191.1"/>
    </source>
</evidence>
<sequence length="64" mass="7032">MLVQLTSEWVSSESWVSTSIVAIPAGACEITQNQLLNAALEDGQLYVYAKIGDNMRPLSYTILK</sequence>
<reference evidence="1 2" key="2">
    <citation type="journal article" date="2012" name="Stand. Genomic Sci.">
        <title>Complete genome sequence of the aquatic bacterium Runella slithyformis type strain (LSU 4(T)).</title>
        <authorList>
            <person name="Copeland A."/>
            <person name="Zhang X."/>
            <person name="Misra M."/>
            <person name="Lapidus A."/>
            <person name="Nolan M."/>
            <person name="Lucas S."/>
            <person name="Deshpande S."/>
            <person name="Cheng J.F."/>
            <person name="Tapia R."/>
            <person name="Goodwin L.A."/>
            <person name="Pitluck S."/>
            <person name="Liolios K."/>
            <person name="Pagani I."/>
            <person name="Ivanova N."/>
            <person name="Mikhailova N."/>
            <person name="Pati A."/>
            <person name="Chen A."/>
            <person name="Palaniappan K."/>
            <person name="Land M."/>
            <person name="Hauser L."/>
            <person name="Pan C."/>
            <person name="Jeffries C.D."/>
            <person name="Detter J.C."/>
            <person name="Brambilla E.M."/>
            <person name="Rohde M."/>
            <person name="Djao O.D."/>
            <person name="Goker M."/>
            <person name="Sikorski J."/>
            <person name="Tindall B.J."/>
            <person name="Woyke T."/>
            <person name="Bristow J."/>
            <person name="Eisen J.A."/>
            <person name="Markowitz V."/>
            <person name="Hugenholtz P."/>
            <person name="Kyrpides N.C."/>
            <person name="Klenk H.P."/>
            <person name="Mavromatis K."/>
        </authorList>
    </citation>
    <scope>NUCLEOTIDE SEQUENCE [LARGE SCALE GENOMIC DNA]</scope>
    <source>
        <strain evidence="2">ATCC 29530 / DSM 19594 / LMG 11500 / NCIMB 11436 / LSU 4</strain>
    </source>
</reference>
<accession>A0A7U4E546</accession>
<reference evidence="2" key="1">
    <citation type="submission" date="2011-06" db="EMBL/GenBank/DDBJ databases">
        <title>The complete genome of chromosome of Runella slithyformis DSM 19594.</title>
        <authorList>
            <consortium name="US DOE Joint Genome Institute (JGI-PGF)"/>
            <person name="Lucas S."/>
            <person name="Han J."/>
            <person name="Lapidus A."/>
            <person name="Bruce D."/>
            <person name="Goodwin L."/>
            <person name="Pitluck S."/>
            <person name="Peters L."/>
            <person name="Kyrpides N."/>
            <person name="Mavromatis K."/>
            <person name="Ivanova N."/>
            <person name="Ovchinnikova G."/>
            <person name="Zhang X."/>
            <person name="Misra M."/>
            <person name="Detter J.C."/>
            <person name="Tapia R."/>
            <person name="Han C."/>
            <person name="Land M."/>
            <person name="Hauser L."/>
            <person name="Markowitz V."/>
            <person name="Cheng J.-F."/>
            <person name="Hugenholtz P."/>
            <person name="Woyke T."/>
            <person name="Wu D."/>
            <person name="Tindall B."/>
            <person name="Faehrich R."/>
            <person name="Brambilla E."/>
            <person name="Klenk H.-P."/>
            <person name="Eisen J.A."/>
        </authorList>
    </citation>
    <scope>NUCLEOTIDE SEQUENCE [LARGE SCALE GENOMIC DNA]</scope>
    <source>
        <strain evidence="2">ATCC 29530 / DSM 19594 / LMG 11500 / NCIMB 11436 / LSU 4</strain>
    </source>
</reference>
<gene>
    <name evidence="1" type="ordered locus">Runsl_1767</name>
</gene>
<dbReference type="Proteomes" id="UP000000493">
    <property type="component" value="Chromosome"/>
</dbReference>
<evidence type="ECO:0000313" key="2">
    <source>
        <dbReference type="Proteomes" id="UP000000493"/>
    </source>
</evidence>
<dbReference type="EMBL" id="CP002859">
    <property type="protein sequence ID" value="AEI48191.1"/>
    <property type="molecule type" value="Genomic_DNA"/>
</dbReference>
<dbReference type="AlphaFoldDB" id="A0A7U4E546"/>
<keyword evidence="2" id="KW-1185">Reference proteome</keyword>
<name>A0A7U4E546_RUNSL</name>
<proteinExistence type="predicted"/>
<organism evidence="1 2">
    <name type="scientific">Runella slithyformis (strain ATCC 29530 / DSM 19594 / LMG 11500 / NCIMB 11436 / LSU 4)</name>
    <dbReference type="NCBI Taxonomy" id="761193"/>
    <lineage>
        <taxon>Bacteria</taxon>
        <taxon>Pseudomonadati</taxon>
        <taxon>Bacteroidota</taxon>
        <taxon>Cytophagia</taxon>
        <taxon>Cytophagales</taxon>
        <taxon>Spirosomataceae</taxon>
        <taxon>Runella</taxon>
    </lineage>
</organism>